<dbReference type="VEuPathDB" id="FungiDB:AJ78_01558"/>
<evidence type="ECO:0000313" key="1">
    <source>
        <dbReference type="EMBL" id="OJD18438.1"/>
    </source>
</evidence>
<dbReference type="Proteomes" id="UP000182235">
    <property type="component" value="Unassembled WGS sequence"/>
</dbReference>
<gene>
    <name evidence="1" type="ORF">AJ78_01558</name>
</gene>
<protein>
    <submittedName>
        <fullName evidence="1">Uncharacterized protein</fullName>
    </submittedName>
</protein>
<reference evidence="1 2" key="1">
    <citation type="submission" date="2015-07" db="EMBL/GenBank/DDBJ databases">
        <title>Emmonsia species relationships and genome sequence.</title>
        <authorList>
            <consortium name="The Broad Institute Genomics Platform"/>
            <person name="Cuomo C.A."/>
            <person name="Munoz J.F."/>
            <person name="Imamovic A."/>
            <person name="Priest M.E."/>
            <person name="Young S."/>
            <person name="Clay O.K."/>
            <person name="McEwen J.G."/>
        </authorList>
    </citation>
    <scope>NUCLEOTIDE SEQUENCE [LARGE SCALE GENOMIC DNA]</scope>
    <source>
        <strain evidence="1 2">UAMH 9510</strain>
    </source>
</reference>
<name>A0A1J9PQG4_9EURO</name>
<proteinExistence type="predicted"/>
<organism evidence="1 2">
    <name type="scientific">Emergomyces pasteurianus Ep9510</name>
    <dbReference type="NCBI Taxonomy" id="1447872"/>
    <lineage>
        <taxon>Eukaryota</taxon>
        <taxon>Fungi</taxon>
        <taxon>Dikarya</taxon>
        <taxon>Ascomycota</taxon>
        <taxon>Pezizomycotina</taxon>
        <taxon>Eurotiomycetes</taxon>
        <taxon>Eurotiomycetidae</taxon>
        <taxon>Onygenales</taxon>
        <taxon>Ajellomycetaceae</taxon>
        <taxon>Emergomyces</taxon>
    </lineage>
</organism>
<accession>A0A1J9PQG4</accession>
<evidence type="ECO:0000313" key="2">
    <source>
        <dbReference type="Proteomes" id="UP000182235"/>
    </source>
</evidence>
<dbReference type="OrthoDB" id="4206358at2759"/>
<dbReference type="AlphaFoldDB" id="A0A1J9PQG4"/>
<comment type="caution">
    <text evidence="1">The sequence shown here is derived from an EMBL/GenBank/DDBJ whole genome shotgun (WGS) entry which is preliminary data.</text>
</comment>
<keyword evidence="2" id="KW-1185">Reference proteome</keyword>
<dbReference type="EMBL" id="LGRN01000035">
    <property type="protein sequence ID" value="OJD18438.1"/>
    <property type="molecule type" value="Genomic_DNA"/>
</dbReference>
<sequence>MVPRLNTIVSRSVPSISPYQVRVIMDIKVLIKSNGILDLYRESSGVLRALINDGWIVLKDATDTDSIERVMNNHCVDYLLAKVSPHFRRHPPFLILDSRLENSPFQRSPQWEELADKKEEIIAVTAYHLSGKKDTAKWRWKYHTEDNEGDEPKPISVTGGDVILCNGWLARQCPTPEGKTDLIVVNYARSDHSW</sequence>